<dbReference type="Proteomes" id="UP000829196">
    <property type="component" value="Unassembled WGS sequence"/>
</dbReference>
<accession>A0A8T3AU60</accession>
<evidence type="ECO:0000313" key="2">
    <source>
        <dbReference type="EMBL" id="KAI0499670.1"/>
    </source>
</evidence>
<proteinExistence type="predicted"/>
<evidence type="ECO:0000256" key="1">
    <source>
        <dbReference type="SAM" id="MobiDB-lite"/>
    </source>
</evidence>
<protein>
    <submittedName>
        <fullName evidence="2">Uncharacterized protein</fullName>
    </submittedName>
</protein>
<comment type="caution">
    <text evidence="2">The sequence shown here is derived from an EMBL/GenBank/DDBJ whole genome shotgun (WGS) entry which is preliminary data.</text>
</comment>
<sequence>MSVQFVLGQIEFRLDEWSEPQDREDRPGTNIKFRLDEQSKLEDREDRPGTNIKFRLDEQAILRIQRRSSREEH</sequence>
<evidence type="ECO:0000313" key="3">
    <source>
        <dbReference type="Proteomes" id="UP000829196"/>
    </source>
</evidence>
<keyword evidence="3" id="KW-1185">Reference proteome</keyword>
<organism evidence="2 3">
    <name type="scientific">Dendrobium nobile</name>
    <name type="common">Orchid</name>
    <dbReference type="NCBI Taxonomy" id="94219"/>
    <lineage>
        <taxon>Eukaryota</taxon>
        <taxon>Viridiplantae</taxon>
        <taxon>Streptophyta</taxon>
        <taxon>Embryophyta</taxon>
        <taxon>Tracheophyta</taxon>
        <taxon>Spermatophyta</taxon>
        <taxon>Magnoliopsida</taxon>
        <taxon>Liliopsida</taxon>
        <taxon>Asparagales</taxon>
        <taxon>Orchidaceae</taxon>
        <taxon>Epidendroideae</taxon>
        <taxon>Malaxideae</taxon>
        <taxon>Dendrobiinae</taxon>
        <taxon>Dendrobium</taxon>
    </lineage>
</organism>
<name>A0A8T3AU60_DENNO</name>
<feature type="region of interest" description="Disordered" evidence="1">
    <location>
        <begin position="18"/>
        <end position="48"/>
    </location>
</feature>
<dbReference type="EMBL" id="JAGYWB010000013">
    <property type="protein sequence ID" value="KAI0499670.1"/>
    <property type="molecule type" value="Genomic_DNA"/>
</dbReference>
<dbReference type="AlphaFoldDB" id="A0A8T3AU60"/>
<gene>
    <name evidence="2" type="ORF">KFK09_017878</name>
</gene>
<reference evidence="2" key="1">
    <citation type="journal article" date="2022" name="Front. Genet.">
        <title>Chromosome-Scale Assembly of the Dendrobium nobile Genome Provides Insights Into the Molecular Mechanism of the Biosynthesis of the Medicinal Active Ingredient of Dendrobium.</title>
        <authorList>
            <person name="Xu Q."/>
            <person name="Niu S.-C."/>
            <person name="Li K.-L."/>
            <person name="Zheng P.-J."/>
            <person name="Zhang X.-J."/>
            <person name="Jia Y."/>
            <person name="Liu Y."/>
            <person name="Niu Y.-X."/>
            <person name="Yu L.-H."/>
            <person name="Chen D.-F."/>
            <person name="Zhang G.-Q."/>
        </authorList>
    </citation>
    <scope>NUCLEOTIDE SEQUENCE</scope>
    <source>
        <tissue evidence="2">Leaf</tissue>
    </source>
</reference>